<sequence>MNFLILSYYFKPLNSITVNRVEAYIKGLTDKNHNVYLITRYYKKNSMTWDEICSIESEKKQITVEVVNKQFKIIRVPQQIKKNKNSYLLSIRNLINNEFGVYTSTSNFVDGLDFIEEKIDYILVSIPPVNLLKTALQINTKLNAKLLLDIRDFQNHIILNKNNNINFKSKIEHFFIKRFYKKEIHNFDQIFAVNKQFLDFFSSYPIEKKELILNGFEKSIFDKYVDKEIDTNCFQISVLGTIYPKQNILLFCDIINEFVKNKQNVKINFIGLLAIPQMKDKILNNIDELNICYFTNRISREECLEIGAKSSILFYPAWEDYKGVYSGKIFDYVGLRRSILIAPTDNDVIHEIVMNNKLGIATSSVNEGLCFLNKKYIDWKNNKINKNICLDEYSREIQINKMFKKIT</sequence>
<dbReference type="RefSeq" id="WP_144075482.1">
    <property type="nucleotide sequence ID" value="NZ_CP076128.1"/>
</dbReference>
<dbReference type="EMBL" id="CP076128">
    <property type="protein sequence ID" value="QWG08103.1"/>
    <property type="molecule type" value="Genomic_DNA"/>
</dbReference>
<evidence type="ECO:0000313" key="2">
    <source>
        <dbReference type="Proteomes" id="UP000682802"/>
    </source>
</evidence>
<keyword evidence="2" id="KW-1185">Reference proteome</keyword>
<evidence type="ECO:0000313" key="1">
    <source>
        <dbReference type="EMBL" id="QWG08103.1"/>
    </source>
</evidence>
<evidence type="ECO:0008006" key="3">
    <source>
        <dbReference type="Google" id="ProtNLM"/>
    </source>
</evidence>
<proteinExistence type="predicted"/>
<dbReference type="SUPFAM" id="SSF53756">
    <property type="entry name" value="UDP-Glycosyltransferase/glycogen phosphorylase"/>
    <property type="match status" value="1"/>
</dbReference>
<organism evidence="1 2">
    <name type="scientific">Flammeovirga kamogawensis</name>
    <dbReference type="NCBI Taxonomy" id="373891"/>
    <lineage>
        <taxon>Bacteria</taxon>
        <taxon>Pseudomonadati</taxon>
        <taxon>Bacteroidota</taxon>
        <taxon>Cytophagia</taxon>
        <taxon>Cytophagales</taxon>
        <taxon>Flammeovirgaceae</taxon>
        <taxon>Flammeovirga</taxon>
    </lineage>
</organism>
<dbReference type="Proteomes" id="UP000682802">
    <property type="component" value="Chromosome 1"/>
</dbReference>
<reference evidence="1 2" key="1">
    <citation type="submission" date="2021-05" db="EMBL/GenBank/DDBJ databases">
        <title>Comparative genomic studies on the polysaccharide-degrading batcterial strains of the Flammeovirga genus.</title>
        <authorList>
            <person name="Zewei F."/>
            <person name="Zheng Z."/>
            <person name="Yu L."/>
            <person name="Ruyue G."/>
            <person name="Yanhong M."/>
            <person name="Yuanyuan C."/>
            <person name="Jingyan G."/>
            <person name="Wenjun H."/>
        </authorList>
    </citation>
    <scope>NUCLEOTIDE SEQUENCE [LARGE SCALE GENOMIC DNA]</scope>
    <source>
        <strain evidence="1 2">YS10</strain>
    </source>
</reference>
<name>A0ABX8GXH1_9BACT</name>
<gene>
    <name evidence="1" type="ORF">KM029_03965</name>
</gene>
<protein>
    <recommendedName>
        <fullName evidence="3">Glycosyltransferase family 4 protein</fullName>
    </recommendedName>
</protein>
<accession>A0ABX8GXH1</accession>